<evidence type="ECO:0000313" key="1">
    <source>
        <dbReference type="EMBL" id="KAI7998428.1"/>
    </source>
</evidence>
<feature type="non-terminal residue" evidence="1">
    <location>
        <position position="133"/>
    </location>
</feature>
<proteinExistence type="predicted"/>
<evidence type="ECO:0000313" key="2">
    <source>
        <dbReference type="Proteomes" id="UP001060215"/>
    </source>
</evidence>
<organism evidence="1 2">
    <name type="scientific">Camellia lanceoleosa</name>
    <dbReference type="NCBI Taxonomy" id="1840588"/>
    <lineage>
        <taxon>Eukaryota</taxon>
        <taxon>Viridiplantae</taxon>
        <taxon>Streptophyta</taxon>
        <taxon>Embryophyta</taxon>
        <taxon>Tracheophyta</taxon>
        <taxon>Spermatophyta</taxon>
        <taxon>Magnoliopsida</taxon>
        <taxon>eudicotyledons</taxon>
        <taxon>Gunneridae</taxon>
        <taxon>Pentapetalae</taxon>
        <taxon>asterids</taxon>
        <taxon>Ericales</taxon>
        <taxon>Theaceae</taxon>
        <taxon>Camellia</taxon>
    </lineage>
</organism>
<reference evidence="1 2" key="1">
    <citation type="journal article" date="2022" name="Plant J.">
        <title>Chromosome-level genome of Camellia lanceoleosa provides a valuable resource for understanding genome evolution and self-incompatibility.</title>
        <authorList>
            <person name="Gong W."/>
            <person name="Xiao S."/>
            <person name="Wang L."/>
            <person name="Liao Z."/>
            <person name="Chang Y."/>
            <person name="Mo W."/>
            <person name="Hu G."/>
            <person name="Li W."/>
            <person name="Zhao G."/>
            <person name="Zhu H."/>
            <person name="Hu X."/>
            <person name="Ji K."/>
            <person name="Xiang X."/>
            <person name="Song Q."/>
            <person name="Yuan D."/>
            <person name="Jin S."/>
            <person name="Zhang L."/>
        </authorList>
    </citation>
    <scope>NUCLEOTIDE SEQUENCE [LARGE SCALE GENOMIC DNA]</scope>
    <source>
        <strain evidence="1">SQ_2022a</strain>
    </source>
</reference>
<keyword evidence="2" id="KW-1185">Reference proteome</keyword>
<sequence length="133" mass="15144">MKVIALLFGLENLKILYLYRFPCDDSEVTLNVCSSKQFSGGELFLRGVRCEDNVNAETQSEHRHGARPTKSGHTINLLLWCRRYIEAVLRQLKKIQADISIWGLLMASRVHRQAVLSAMDKAKLSIETTPEQL</sequence>
<name>A0ACC0GBB4_9ERIC</name>
<accession>A0ACC0GBB4</accession>
<gene>
    <name evidence="1" type="ORF">LOK49_LG10G02230</name>
</gene>
<protein>
    <submittedName>
        <fullName evidence="1">PKHD-type hydroxylase</fullName>
    </submittedName>
</protein>
<dbReference type="EMBL" id="CM045767">
    <property type="protein sequence ID" value="KAI7998428.1"/>
    <property type="molecule type" value="Genomic_DNA"/>
</dbReference>
<dbReference type="Proteomes" id="UP001060215">
    <property type="component" value="Chromosome 10"/>
</dbReference>
<comment type="caution">
    <text evidence="1">The sequence shown here is derived from an EMBL/GenBank/DDBJ whole genome shotgun (WGS) entry which is preliminary data.</text>
</comment>